<evidence type="ECO:0000256" key="10">
    <source>
        <dbReference type="PIRSR" id="PIRSR614732-2"/>
    </source>
</evidence>
<dbReference type="InterPro" id="IPR011060">
    <property type="entry name" value="RibuloseP-bd_barrel"/>
</dbReference>
<dbReference type="SUPFAM" id="SSF51366">
    <property type="entry name" value="Ribulose-phoshate binding barrel"/>
    <property type="match status" value="2"/>
</dbReference>
<comment type="pathway">
    <text evidence="2 11">Pyrimidine metabolism; UMP biosynthesis via de novo pathway; UMP from orotate: step 2/2.</text>
</comment>
<feature type="binding site" evidence="10">
    <location>
        <position position="173"/>
    </location>
    <ligand>
        <name>substrate</name>
    </ligand>
</feature>
<dbReference type="RefSeq" id="WP_013874510.1">
    <property type="nucleotide sequence ID" value="NC_015656.1"/>
</dbReference>
<evidence type="ECO:0000256" key="2">
    <source>
        <dbReference type="ARBA" id="ARBA00004861"/>
    </source>
</evidence>
<evidence type="ECO:0000256" key="4">
    <source>
        <dbReference type="ARBA" id="ARBA00021923"/>
    </source>
</evidence>
<dbReference type="SMART" id="SM00934">
    <property type="entry name" value="OMPdecase"/>
    <property type="match status" value="1"/>
</dbReference>
<dbReference type="EMBL" id="CP002801">
    <property type="protein sequence ID" value="AEH10618.1"/>
    <property type="molecule type" value="Genomic_DNA"/>
</dbReference>
<dbReference type="NCBIfam" id="TIGR01740">
    <property type="entry name" value="pyrF"/>
    <property type="match status" value="1"/>
</dbReference>
<feature type="active site" description="For OMPdecase activity" evidence="9">
    <location>
        <position position="123"/>
    </location>
</feature>
<evidence type="ECO:0000256" key="7">
    <source>
        <dbReference type="ARBA" id="ARBA00023239"/>
    </source>
</evidence>
<feature type="binding site" evidence="10">
    <location>
        <position position="264"/>
    </location>
    <ligand>
        <name>substrate</name>
    </ligand>
</feature>
<dbReference type="KEGG" id="fsy:FsymDg_3314"/>
<reference evidence="13 14" key="1">
    <citation type="submission" date="2011-05" db="EMBL/GenBank/DDBJ databases">
        <title>Complete sequence of chromosome of Frankia symbiont of Datisca glomerata.</title>
        <authorList>
            <consortium name="US DOE Joint Genome Institute"/>
            <person name="Lucas S."/>
            <person name="Han J."/>
            <person name="Lapidus A."/>
            <person name="Cheng J.-F."/>
            <person name="Goodwin L."/>
            <person name="Pitluck S."/>
            <person name="Peters L."/>
            <person name="Mikhailova N."/>
            <person name="Chertkov O."/>
            <person name="Teshima H."/>
            <person name="Han C."/>
            <person name="Tapia R."/>
            <person name="Land M."/>
            <person name="Hauser L."/>
            <person name="Kyrpides N."/>
            <person name="Ivanova N."/>
            <person name="Pagani I."/>
            <person name="Berry A."/>
            <person name="Pawlowski K."/>
            <person name="Persson T."/>
            <person name="Vanden Heuvel B."/>
            <person name="Benson D."/>
            <person name="Woyke T."/>
        </authorList>
    </citation>
    <scope>NUCLEOTIDE SEQUENCE [LARGE SCALE GENOMIC DNA]</scope>
    <source>
        <strain evidence="14">4085684</strain>
    </source>
</reference>
<keyword evidence="6 11" id="KW-0665">Pyrimidine biosynthesis</keyword>
<dbReference type="eggNOG" id="COG0284">
    <property type="taxonomic scope" value="Bacteria"/>
</dbReference>
<evidence type="ECO:0000313" key="13">
    <source>
        <dbReference type="EMBL" id="AEH10618.1"/>
    </source>
</evidence>
<proteinExistence type="inferred from homology"/>
<evidence type="ECO:0000256" key="1">
    <source>
        <dbReference type="ARBA" id="ARBA00002356"/>
    </source>
</evidence>
<dbReference type="Pfam" id="PF00215">
    <property type="entry name" value="OMPdecase"/>
    <property type="match status" value="2"/>
</dbReference>
<dbReference type="GO" id="GO:0005829">
    <property type="term" value="C:cytosol"/>
    <property type="evidence" value="ECO:0007669"/>
    <property type="project" value="TreeGrafter"/>
</dbReference>
<feature type="active site" description="For OMPdecase activity" evidence="9">
    <location>
        <position position="118"/>
    </location>
</feature>
<comment type="catalytic activity">
    <reaction evidence="8 11">
        <text>orotidine 5'-phosphate + H(+) = UMP + CO2</text>
        <dbReference type="Rhea" id="RHEA:11596"/>
        <dbReference type="ChEBI" id="CHEBI:15378"/>
        <dbReference type="ChEBI" id="CHEBI:16526"/>
        <dbReference type="ChEBI" id="CHEBI:57538"/>
        <dbReference type="ChEBI" id="CHEBI:57865"/>
        <dbReference type="EC" id="4.1.1.23"/>
    </reaction>
</comment>
<feature type="binding site" evidence="10">
    <location>
        <position position="234"/>
    </location>
    <ligand>
        <name>substrate</name>
    </ligand>
</feature>
<evidence type="ECO:0000313" key="14">
    <source>
        <dbReference type="Proteomes" id="UP000001549"/>
    </source>
</evidence>
<gene>
    <name evidence="13" type="ordered locus">FsymDg_3314</name>
</gene>
<dbReference type="InterPro" id="IPR013785">
    <property type="entry name" value="Aldolase_TIM"/>
</dbReference>
<organism evidence="13 14">
    <name type="scientific">Candidatus Protofrankia datiscae</name>
    <dbReference type="NCBI Taxonomy" id="2716812"/>
    <lineage>
        <taxon>Bacteria</taxon>
        <taxon>Bacillati</taxon>
        <taxon>Actinomycetota</taxon>
        <taxon>Actinomycetes</taxon>
        <taxon>Frankiales</taxon>
        <taxon>Frankiaceae</taxon>
        <taxon>Protofrankia</taxon>
    </lineage>
</organism>
<dbReference type="PROSITE" id="PS00156">
    <property type="entry name" value="OMPDECASE"/>
    <property type="match status" value="1"/>
</dbReference>
<dbReference type="InterPro" id="IPR014732">
    <property type="entry name" value="OMPdecase"/>
</dbReference>
<comment type="similarity">
    <text evidence="11">Belongs to the OMP decarboxylase family.</text>
</comment>
<name>F8AZX3_9ACTN</name>
<keyword evidence="14" id="KW-1185">Reference proteome</keyword>
<evidence type="ECO:0000256" key="11">
    <source>
        <dbReference type="RuleBase" id="RU000512"/>
    </source>
</evidence>
<dbReference type="PANTHER" id="PTHR32119">
    <property type="entry name" value="OROTIDINE 5'-PHOSPHATE DECARBOXYLASE"/>
    <property type="match status" value="1"/>
</dbReference>
<feature type="domain" description="Orotidine 5'-phosphate decarboxylase" evidence="12">
    <location>
        <begin position="17"/>
        <end position="279"/>
    </location>
</feature>
<dbReference type="Proteomes" id="UP000001549">
    <property type="component" value="Chromosome"/>
</dbReference>
<dbReference type="InterPro" id="IPR018089">
    <property type="entry name" value="OMPdecase_AS"/>
</dbReference>
<evidence type="ECO:0000256" key="5">
    <source>
        <dbReference type="ARBA" id="ARBA00022793"/>
    </source>
</evidence>
<feature type="binding site" evidence="10">
    <location>
        <position position="263"/>
    </location>
    <ligand>
        <name>substrate</name>
    </ligand>
</feature>
<dbReference type="InterPro" id="IPR001754">
    <property type="entry name" value="OMPdeCOase_dom"/>
</dbReference>
<dbReference type="HOGENOM" id="CLU_067069_1_0_11"/>
<sequence>MTAFPRTRLGSWTSRPPLAVALDVPDGPAALRLAAVVAPHVAVLKVGLGLFHREGPGVVTALRDVITDGPRGTDGLSGAAADGRSGPLADGLTSVPAVPAAPTAAASATEERVGLFLDLKLHDIPNTVAAGMRSVARLAPRYVTVHAAGGAAMVRAAVDAAPDVEVAAVTVLTSLGGAELAAVGFAGTPLDVVRRLAALAVAAGARAVVCSPREVAAVRSEVGSDVTLITPGIRAAGSRPDDQARAATPAEAVDAGSDLLVVGRPIIAADDPGMAAARFVAGWRPGHGAADLV</sequence>
<dbReference type="GO" id="GO:0044205">
    <property type="term" value="P:'de novo' UMP biosynthetic process"/>
    <property type="evidence" value="ECO:0007669"/>
    <property type="project" value="UniProtKB-UniPathway"/>
</dbReference>
<comment type="function">
    <text evidence="1">Catalyzes the decarboxylation of orotidine 5'-monophosphate (OMP) to uridine 5'-monophosphate (UMP).</text>
</comment>
<keyword evidence="7 11" id="KW-0456">Lyase</keyword>
<evidence type="ECO:0000259" key="12">
    <source>
        <dbReference type="SMART" id="SM00934"/>
    </source>
</evidence>
<dbReference type="STRING" id="656024.FsymDg_3314"/>
<dbReference type="UniPathway" id="UPA00070">
    <property type="reaction ID" value="UER00120"/>
</dbReference>
<keyword evidence="5 11" id="KW-0210">Decarboxylase</keyword>
<dbReference type="Gene3D" id="3.20.20.70">
    <property type="entry name" value="Aldolase class I"/>
    <property type="match status" value="2"/>
</dbReference>
<feature type="active site" description="For OMPdecase activity" evidence="9">
    <location>
        <position position="120"/>
    </location>
</feature>
<dbReference type="GO" id="GO:0004590">
    <property type="term" value="F:orotidine-5'-phosphate decarboxylase activity"/>
    <property type="evidence" value="ECO:0007669"/>
    <property type="project" value="UniProtKB-EC"/>
</dbReference>
<evidence type="ECO:0000256" key="3">
    <source>
        <dbReference type="ARBA" id="ARBA00012321"/>
    </source>
</evidence>
<evidence type="ECO:0000256" key="6">
    <source>
        <dbReference type="ARBA" id="ARBA00022975"/>
    </source>
</evidence>
<feature type="binding site" evidence="10">
    <location>
        <position position="243"/>
    </location>
    <ligand>
        <name>substrate</name>
    </ligand>
</feature>
<dbReference type="CDD" id="cd04725">
    <property type="entry name" value="OMP_decarboxylase_like"/>
    <property type="match status" value="1"/>
</dbReference>
<protein>
    <recommendedName>
        <fullName evidence="4 11">Orotidine 5'-phosphate decarboxylase</fullName>
        <ecNumber evidence="3 11">4.1.1.23</ecNumber>
    </recommendedName>
</protein>
<evidence type="ECO:0000256" key="8">
    <source>
        <dbReference type="ARBA" id="ARBA00049157"/>
    </source>
</evidence>
<dbReference type="GO" id="GO:0006207">
    <property type="term" value="P:'de novo' pyrimidine nucleobase biosynthetic process"/>
    <property type="evidence" value="ECO:0007669"/>
    <property type="project" value="InterPro"/>
</dbReference>
<dbReference type="AlphaFoldDB" id="F8AZX3"/>
<accession>F8AZX3</accession>
<dbReference type="PANTHER" id="PTHR32119:SF2">
    <property type="entry name" value="OROTIDINE 5'-PHOSPHATE DECARBOXYLASE"/>
    <property type="match status" value="1"/>
</dbReference>
<dbReference type="EC" id="4.1.1.23" evidence="3 11"/>
<evidence type="ECO:0000256" key="9">
    <source>
        <dbReference type="PIRSR" id="PIRSR614732-1"/>
    </source>
</evidence>